<dbReference type="Proteomes" id="UP000230646">
    <property type="component" value="Unassembled WGS sequence"/>
</dbReference>
<feature type="transmembrane region" description="Helical" evidence="1">
    <location>
        <begin position="22"/>
        <end position="43"/>
    </location>
</feature>
<proteinExistence type="predicted"/>
<name>A0A2M7PPT5_9BACT</name>
<evidence type="ECO:0000313" key="3">
    <source>
        <dbReference type="Proteomes" id="UP000230646"/>
    </source>
</evidence>
<protein>
    <submittedName>
        <fullName evidence="2">Uncharacterized protein</fullName>
    </submittedName>
</protein>
<dbReference type="EMBL" id="PFKO01000227">
    <property type="protein sequence ID" value="PIY32384.1"/>
    <property type="molecule type" value="Genomic_DNA"/>
</dbReference>
<sequence>MLDYHTQEAIFARKYRKFAKKLVIFLAGIAVGILLISLFVWGVQRDWDYNLAQYDQYYIDIPAK</sequence>
<comment type="caution">
    <text evidence="2">The sequence shown here is derived from an EMBL/GenBank/DDBJ whole genome shotgun (WGS) entry which is preliminary data.</text>
</comment>
<keyword evidence="1" id="KW-1133">Transmembrane helix</keyword>
<evidence type="ECO:0000313" key="2">
    <source>
        <dbReference type="EMBL" id="PIY32384.1"/>
    </source>
</evidence>
<gene>
    <name evidence="2" type="ORF">COZ07_05885</name>
</gene>
<evidence type="ECO:0000256" key="1">
    <source>
        <dbReference type="SAM" id="Phobius"/>
    </source>
</evidence>
<keyword evidence="1" id="KW-0812">Transmembrane</keyword>
<reference evidence="2 3" key="1">
    <citation type="submission" date="2017-09" db="EMBL/GenBank/DDBJ databases">
        <title>Depth-based differentiation of microbial function through sediment-hosted aquifers and enrichment of novel symbionts in the deep terrestrial subsurface.</title>
        <authorList>
            <person name="Probst A.J."/>
            <person name="Ladd B."/>
            <person name="Jarett J.K."/>
            <person name="Geller-Mcgrath D.E."/>
            <person name="Sieber C.M."/>
            <person name="Emerson J.B."/>
            <person name="Anantharaman K."/>
            <person name="Thomas B.C."/>
            <person name="Malmstrom R."/>
            <person name="Stieglmeier M."/>
            <person name="Klingl A."/>
            <person name="Woyke T."/>
            <person name="Ryan C.M."/>
            <person name="Banfield J.F."/>
        </authorList>
    </citation>
    <scope>NUCLEOTIDE SEQUENCE [LARGE SCALE GENOMIC DNA]</scope>
    <source>
        <strain evidence="2">CG_4_10_14_3_um_filter_34_13</strain>
    </source>
</reference>
<dbReference type="AlphaFoldDB" id="A0A2M7PPT5"/>
<keyword evidence="1" id="KW-0472">Membrane</keyword>
<organism evidence="2 3">
    <name type="scientific">Candidatus Infernicultor aquiphilus</name>
    <dbReference type="NCBI Taxonomy" id="1805029"/>
    <lineage>
        <taxon>Bacteria</taxon>
        <taxon>Pseudomonadati</taxon>
        <taxon>Atribacterota</taxon>
        <taxon>Candidatus Phoenicimicrobiia</taxon>
        <taxon>Candidatus Pheonicimicrobiales</taxon>
        <taxon>Candidatus Phoenicimicrobiaceae</taxon>
        <taxon>Candidatus Infernicultor</taxon>
    </lineage>
</organism>
<accession>A0A2M7PPT5</accession>